<keyword evidence="3" id="KW-1185">Reference proteome</keyword>
<reference evidence="2" key="1">
    <citation type="journal article" date="2014" name="Int. J. Syst. Evol. Microbiol.">
        <title>Complete genome sequence of Corynebacterium casei LMG S-19264T (=DSM 44701T), isolated from a smear-ripened cheese.</title>
        <authorList>
            <consortium name="US DOE Joint Genome Institute (JGI-PGF)"/>
            <person name="Walter F."/>
            <person name="Albersmeier A."/>
            <person name="Kalinowski J."/>
            <person name="Ruckert C."/>
        </authorList>
    </citation>
    <scope>NUCLEOTIDE SEQUENCE</scope>
    <source>
        <strain evidence="2">CCM 7684</strain>
    </source>
</reference>
<organism evidence="2 3">
    <name type="scientific">Agaricicola taiwanensis</name>
    <dbReference type="NCBI Taxonomy" id="591372"/>
    <lineage>
        <taxon>Bacteria</taxon>
        <taxon>Pseudomonadati</taxon>
        <taxon>Pseudomonadota</taxon>
        <taxon>Alphaproteobacteria</taxon>
        <taxon>Rhodobacterales</taxon>
        <taxon>Paracoccaceae</taxon>
        <taxon>Agaricicola</taxon>
    </lineage>
</organism>
<gene>
    <name evidence="2" type="ORF">GCM10007276_28510</name>
</gene>
<name>A0A8J2YKE6_9RHOB</name>
<accession>A0A8J2YKE6</accession>
<sequence>MGDAPRVARQIRLSDGRDVANSAINNKSGQFALNGDVQHDLPKKSTAQISPAIDDEDIARPDQIEGFVHGEIIAGPGSNREGHSDHYARCSVKGLQTNDAW</sequence>
<evidence type="ECO:0000313" key="3">
    <source>
        <dbReference type="Proteomes" id="UP000602745"/>
    </source>
</evidence>
<dbReference type="EMBL" id="BMCP01000003">
    <property type="protein sequence ID" value="GGE49665.1"/>
    <property type="molecule type" value="Genomic_DNA"/>
</dbReference>
<reference evidence="2" key="2">
    <citation type="submission" date="2020-09" db="EMBL/GenBank/DDBJ databases">
        <authorList>
            <person name="Sun Q."/>
            <person name="Sedlacek I."/>
        </authorList>
    </citation>
    <scope>NUCLEOTIDE SEQUENCE</scope>
    <source>
        <strain evidence="2">CCM 7684</strain>
    </source>
</reference>
<dbReference type="AlphaFoldDB" id="A0A8J2YKE6"/>
<proteinExistence type="predicted"/>
<protein>
    <submittedName>
        <fullName evidence="2">Uncharacterized protein</fullName>
    </submittedName>
</protein>
<evidence type="ECO:0000256" key="1">
    <source>
        <dbReference type="SAM" id="MobiDB-lite"/>
    </source>
</evidence>
<feature type="region of interest" description="Disordered" evidence="1">
    <location>
        <begin position="31"/>
        <end position="57"/>
    </location>
</feature>
<comment type="caution">
    <text evidence="2">The sequence shown here is derived from an EMBL/GenBank/DDBJ whole genome shotgun (WGS) entry which is preliminary data.</text>
</comment>
<dbReference type="Proteomes" id="UP000602745">
    <property type="component" value="Unassembled WGS sequence"/>
</dbReference>
<evidence type="ECO:0000313" key="2">
    <source>
        <dbReference type="EMBL" id="GGE49665.1"/>
    </source>
</evidence>